<reference evidence="1 2" key="1">
    <citation type="submission" date="2020-05" db="EMBL/GenBank/DDBJ databases">
        <authorList>
            <person name="Bohanan V.A."/>
            <person name="Brazelton B.R."/>
            <person name="Coffey L.M."/>
            <person name="Donovan A.R."/>
            <person name="Gales A.C."/>
            <person name="Glasscock A.J."/>
            <person name="Grill M."/>
            <person name="Harper M.C."/>
            <person name="Hollowell C.E."/>
            <person name="Liu T.Y."/>
            <person name="Mansour C."/>
            <person name="McDowell A.D."/>
            <person name="Miller T.E."/>
            <person name="Nash A.G."/>
            <person name="Seo J."/>
            <person name="Sherman Z.A."/>
            <person name="Albert R.M."/>
            <person name="Ayala A."/>
            <person name="Monti D.L."/>
            <person name="Garlena R.A."/>
            <person name="Russell D.A."/>
            <person name="Pope W.H."/>
            <person name="Jacobs-Sera D."/>
            <person name="Hatfull G.F."/>
        </authorList>
    </citation>
    <scope>NUCLEOTIDE SEQUENCE [LARGE SCALE GENOMIC DNA]</scope>
</reference>
<evidence type="ECO:0000313" key="1">
    <source>
        <dbReference type="EMBL" id="QKY78982.1"/>
    </source>
</evidence>
<organism evidence="1 2">
    <name type="scientific">Arthrobacter phage Jinkies</name>
    <dbReference type="NCBI Taxonomy" id="2743903"/>
    <lineage>
        <taxon>Viruses</taxon>
        <taxon>Duplodnaviria</taxon>
        <taxon>Heunggongvirae</taxon>
        <taxon>Uroviricota</taxon>
        <taxon>Caudoviricetes</taxon>
        <taxon>Berryhillviridae</taxon>
        <taxon>Jinkiesvirus</taxon>
        <taxon>Jinkiesvirus jinkies</taxon>
    </lineage>
</organism>
<sequence>MAGIDAVPVHWWTKNWWGTLPAAYRAADAAQEAPGLLYQVGFNAEPLFIKGLDGWTVSPVEQGADAVTLRFTRVFAGIDLTLPVVFQVWWTADAPGAAVSLNLVDGVGRDLGTHDYEDLPLGDGDDTLIGVLAADEPITATLTFTAPIGDGGLLFNIRGVNVGNRAVSFEALPGNLVDAHYPLLRYMEGIGQIAGQIRDISDGMWGGEYLGPSNTPDAALRWVAQMMGVSATIRNQPTADLRAYLVDLAVNGRPASGTRRDISNAARAFLTGAKQTVMVTHPTRQHSLVMLVREEELPGADVDATAALAALVAGVRSTGVVPAGHELTAQIVAPTWDDWEAAAGVTWDDRENAARTWTEADSLGVTITE</sequence>
<protein>
    <submittedName>
        <fullName evidence="1">Uncharacterized protein</fullName>
    </submittedName>
</protein>
<dbReference type="EMBL" id="MT498043">
    <property type="protein sequence ID" value="QKY78982.1"/>
    <property type="molecule type" value="Genomic_DNA"/>
</dbReference>
<gene>
    <name evidence="1" type="primary">34</name>
    <name evidence="1" type="ORF">Jinkies_34</name>
</gene>
<name>A0A7S6BFQ5_9CAUD</name>
<keyword evidence="2" id="KW-1185">Reference proteome</keyword>
<proteinExistence type="predicted"/>
<dbReference type="Proteomes" id="UP000594363">
    <property type="component" value="Segment"/>
</dbReference>
<evidence type="ECO:0000313" key="2">
    <source>
        <dbReference type="Proteomes" id="UP000594363"/>
    </source>
</evidence>
<accession>A0A7S6BFQ5</accession>